<evidence type="ECO:0000313" key="2">
    <source>
        <dbReference type="Proteomes" id="UP000688137"/>
    </source>
</evidence>
<organism evidence="1 2">
    <name type="scientific">Paramecium primaurelia</name>
    <dbReference type="NCBI Taxonomy" id="5886"/>
    <lineage>
        <taxon>Eukaryota</taxon>
        <taxon>Sar</taxon>
        <taxon>Alveolata</taxon>
        <taxon>Ciliophora</taxon>
        <taxon>Intramacronucleata</taxon>
        <taxon>Oligohymenophorea</taxon>
        <taxon>Peniculida</taxon>
        <taxon>Parameciidae</taxon>
        <taxon>Paramecium</taxon>
    </lineage>
</organism>
<gene>
    <name evidence="1" type="ORF">PPRIM_AZ9-3.1.T0480137</name>
</gene>
<comment type="caution">
    <text evidence="1">The sequence shown here is derived from an EMBL/GenBank/DDBJ whole genome shotgun (WGS) entry which is preliminary data.</text>
</comment>
<accession>A0A8S1LTI3</accession>
<sequence>MNSEIIEVCQHQKDNILVKLKNGEKKWFKFDEVLKQQPKMLAQWLEKQVFFREVEEDKLY</sequence>
<keyword evidence="2" id="KW-1185">Reference proteome</keyword>
<dbReference type="Proteomes" id="UP000688137">
    <property type="component" value="Unassembled WGS sequence"/>
</dbReference>
<proteinExistence type="predicted"/>
<reference evidence="1" key="1">
    <citation type="submission" date="2021-01" db="EMBL/GenBank/DDBJ databases">
        <authorList>
            <consortium name="Genoscope - CEA"/>
            <person name="William W."/>
        </authorList>
    </citation>
    <scope>NUCLEOTIDE SEQUENCE</scope>
</reference>
<dbReference type="AlphaFoldDB" id="A0A8S1LTI3"/>
<protein>
    <submittedName>
        <fullName evidence="1">Uncharacterized protein</fullName>
    </submittedName>
</protein>
<name>A0A8S1LTI3_PARPR</name>
<dbReference type="EMBL" id="CAJJDM010000048">
    <property type="protein sequence ID" value="CAD8071958.1"/>
    <property type="molecule type" value="Genomic_DNA"/>
</dbReference>
<evidence type="ECO:0000313" key="1">
    <source>
        <dbReference type="EMBL" id="CAD8071958.1"/>
    </source>
</evidence>